<sequence>MSTTLGMARPFCVAPPRMARPSSKRTGGDGASSHSE</sequence>
<reference evidence="2 3" key="1">
    <citation type="journal article" date="2018" name="Front. Plant Sci.">
        <title>Red Clover (Trifolium pratense) and Zigzag Clover (T. medium) - A Picture of Genomic Similarities and Differences.</title>
        <authorList>
            <person name="Dluhosova J."/>
            <person name="Istvanek J."/>
            <person name="Nedelnik J."/>
            <person name="Repkova J."/>
        </authorList>
    </citation>
    <scope>NUCLEOTIDE SEQUENCE [LARGE SCALE GENOMIC DNA]</scope>
    <source>
        <strain evidence="3">cv. 10/8</strain>
        <tissue evidence="2">Leaf</tissue>
    </source>
</reference>
<evidence type="ECO:0000256" key="1">
    <source>
        <dbReference type="SAM" id="MobiDB-lite"/>
    </source>
</evidence>
<name>A0A392REY6_9FABA</name>
<feature type="region of interest" description="Disordered" evidence="1">
    <location>
        <begin position="1"/>
        <end position="36"/>
    </location>
</feature>
<keyword evidence="3" id="KW-1185">Reference proteome</keyword>
<organism evidence="2 3">
    <name type="scientific">Trifolium medium</name>
    <dbReference type="NCBI Taxonomy" id="97028"/>
    <lineage>
        <taxon>Eukaryota</taxon>
        <taxon>Viridiplantae</taxon>
        <taxon>Streptophyta</taxon>
        <taxon>Embryophyta</taxon>
        <taxon>Tracheophyta</taxon>
        <taxon>Spermatophyta</taxon>
        <taxon>Magnoliopsida</taxon>
        <taxon>eudicotyledons</taxon>
        <taxon>Gunneridae</taxon>
        <taxon>Pentapetalae</taxon>
        <taxon>rosids</taxon>
        <taxon>fabids</taxon>
        <taxon>Fabales</taxon>
        <taxon>Fabaceae</taxon>
        <taxon>Papilionoideae</taxon>
        <taxon>50 kb inversion clade</taxon>
        <taxon>NPAAA clade</taxon>
        <taxon>Hologalegina</taxon>
        <taxon>IRL clade</taxon>
        <taxon>Trifolieae</taxon>
        <taxon>Trifolium</taxon>
    </lineage>
</organism>
<comment type="caution">
    <text evidence="2">The sequence shown here is derived from an EMBL/GenBank/DDBJ whole genome shotgun (WGS) entry which is preliminary data.</text>
</comment>
<protein>
    <submittedName>
        <fullName evidence="2">Uncharacterized protein</fullName>
    </submittedName>
</protein>
<dbReference type="AlphaFoldDB" id="A0A392REY6"/>
<feature type="non-terminal residue" evidence="2">
    <location>
        <position position="36"/>
    </location>
</feature>
<dbReference type="Proteomes" id="UP000265520">
    <property type="component" value="Unassembled WGS sequence"/>
</dbReference>
<proteinExistence type="predicted"/>
<evidence type="ECO:0000313" key="2">
    <source>
        <dbReference type="EMBL" id="MCI34155.1"/>
    </source>
</evidence>
<evidence type="ECO:0000313" key="3">
    <source>
        <dbReference type="Proteomes" id="UP000265520"/>
    </source>
</evidence>
<dbReference type="EMBL" id="LXQA010211115">
    <property type="protein sequence ID" value="MCI34155.1"/>
    <property type="molecule type" value="Genomic_DNA"/>
</dbReference>
<accession>A0A392REY6</accession>